<organism evidence="2 3">
    <name type="scientific">Paramecium sonneborni</name>
    <dbReference type="NCBI Taxonomy" id="65129"/>
    <lineage>
        <taxon>Eukaryota</taxon>
        <taxon>Sar</taxon>
        <taxon>Alveolata</taxon>
        <taxon>Ciliophora</taxon>
        <taxon>Intramacronucleata</taxon>
        <taxon>Oligohymenophorea</taxon>
        <taxon>Peniculida</taxon>
        <taxon>Parameciidae</taxon>
        <taxon>Paramecium</taxon>
    </lineage>
</organism>
<comment type="caution">
    <text evidence="2">The sequence shown here is derived from an EMBL/GenBank/DDBJ whole genome shotgun (WGS) entry which is preliminary data.</text>
</comment>
<proteinExistence type="predicted"/>
<keyword evidence="3" id="KW-1185">Reference proteome</keyword>
<dbReference type="AlphaFoldDB" id="A0A8S1RN14"/>
<gene>
    <name evidence="2" type="ORF">PSON_ATCC_30995.1.T2580013</name>
</gene>
<keyword evidence="1" id="KW-0472">Membrane</keyword>
<keyword evidence="1" id="KW-0812">Transmembrane</keyword>
<evidence type="ECO:0000313" key="3">
    <source>
        <dbReference type="Proteomes" id="UP000692954"/>
    </source>
</evidence>
<keyword evidence="1" id="KW-1133">Transmembrane helix</keyword>
<evidence type="ECO:0000256" key="1">
    <source>
        <dbReference type="SAM" id="Phobius"/>
    </source>
</evidence>
<dbReference type="Proteomes" id="UP000692954">
    <property type="component" value="Unassembled WGS sequence"/>
</dbReference>
<dbReference type="EMBL" id="CAJJDN010000258">
    <property type="protein sequence ID" value="CAD8130041.1"/>
    <property type="molecule type" value="Genomic_DNA"/>
</dbReference>
<reference evidence="2" key="1">
    <citation type="submission" date="2021-01" db="EMBL/GenBank/DDBJ databases">
        <authorList>
            <consortium name="Genoscope - CEA"/>
            <person name="William W."/>
        </authorList>
    </citation>
    <scope>NUCLEOTIDE SEQUENCE</scope>
</reference>
<accession>A0A8S1RN14</accession>
<evidence type="ECO:0000313" key="2">
    <source>
        <dbReference type="EMBL" id="CAD8130041.1"/>
    </source>
</evidence>
<feature type="transmembrane region" description="Helical" evidence="1">
    <location>
        <begin position="155"/>
        <end position="173"/>
    </location>
</feature>
<name>A0A8S1RN14_9CILI</name>
<sequence length="209" mass="25784">MLFIQLRLLRKKENKELLFQNKLEHFYTLRDLINNNLIFGYIINYFTQLVSKILFFERLFELCKDPIQFLRLSTIIVIDKFIKKEGFPKICKYLKYLLHQFIDDRCKKIQFILNEYIFVIQKTKKRLYHVDHVNGHLEGNPEFDKKIEQILFRQSLIILYIIQIPTLMINIYFNLIKFLFKNFKIISIFSREIRYIQSLYHLFIYFQML</sequence>
<protein>
    <submittedName>
        <fullName evidence="2">Uncharacterized protein</fullName>
    </submittedName>
</protein>